<evidence type="ECO:0000259" key="5">
    <source>
        <dbReference type="Pfam" id="PF13007"/>
    </source>
</evidence>
<evidence type="ECO:0000259" key="3">
    <source>
        <dbReference type="Pfam" id="PF03050"/>
    </source>
</evidence>
<dbReference type="InterPro" id="IPR039552">
    <property type="entry name" value="IS66_C"/>
</dbReference>
<feature type="domain" description="Transposase IS66 central" evidence="3">
    <location>
        <begin position="185"/>
        <end position="469"/>
    </location>
</feature>
<proteinExistence type="predicted"/>
<evidence type="ECO:0000259" key="4">
    <source>
        <dbReference type="Pfam" id="PF13005"/>
    </source>
</evidence>
<dbReference type="Proteomes" id="UP000093044">
    <property type="component" value="Chromosome"/>
</dbReference>
<keyword evidence="8" id="KW-1185">Reference proteome</keyword>
<sequence>MEELIRELEALKNKYAELEEKNSGLELERQKLEKKVAYYEECLRLSRHRQYASSSEKSESDSRQLLLFDEAENESGVKKPEPTVCEITYTRRSRKGGSKSEDDFDGLPTERVEYNLSEEERSCPECGGKMHLIGYDERREIVIIPASVKIVVHAQGIYGCRRCERENTHVPIKKADVPAPVIKGSTASASSIAHIMTQKYMQGVPLYRQELSFMKEGIKLSRQTMANWLLRAGKEWLYPLYNEMRRKLLEEEILHADETEIQVLREPGRASRTKSYMWLYRTGKYSAYPVVLFQYQETRSSSHPIKFLNGFRGCLHTDGYAGYGRLGAEIRRCGCWAHVRRKFHEGIQAVPQEEQPTCASQKGLEYCDRLFALERDYAKLTPEERRVKRLEQSKAVTDAFFAWASNTPALPKSALGRALHYALEQRPLLETFYLDGRLEISNNMAERSIKPFVIGRKNWLFSCSPKGAETSAVIYSIIETAKENHLKPYEYLKYILESMPNTAPERYHTILPWSKELPCHCKLKEQNDSTAGDNDESCEHASDAGVNDSAE</sequence>
<accession>A0A1B2I5R7</accession>
<protein>
    <recommendedName>
        <fullName evidence="9">Transposase</fullName>
    </recommendedName>
</protein>
<dbReference type="Pfam" id="PF03050">
    <property type="entry name" value="DDE_Tnp_IS66"/>
    <property type="match status" value="1"/>
</dbReference>
<feature type="domain" description="Transposase TnpC homeodomain" evidence="5">
    <location>
        <begin position="39"/>
        <end position="95"/>
    </location>
</feature>
<dbReference type="EMBL" id="CP016757">
    <property type="protein sequence ID" value="ANZ45296.1"/>
    <property type="molecule type" value="Genomic_DNA"/>
</dbReference>
<dbReference type="Pfam" id="PF13005">
    <property type="entry name" value="zf-IS66"/>
    <property type="match status" value="1"/>
</dbReference>
<evidence type="ECO:0000313" key="7">
    <source>
        <dbReference type="EMBL" id="ANZ45296.1"/>
    </source>
</evidence>
<dbReference type="Pfam" id="PF13007">
    <property type="entry name" value="LZ_Tnp_IS66"/>
    <property type="match status" value="1"/>
</dbReference>
<evidence type="ECO:0000313" key="8">
    <source>
        <dbReference type="Proteomes" id="UP000093044"/>
    </source>
</evidence>
<reference evidence="7" key="1">
    <citation type="submission" date="2016-08" db="EMBL/GenBank/DDBJ databases">
        <title>Complete genome of Cloacibacillus porcorum.</title>
        <authorList>
            <person name="Looft T."/>
            <person name="Bayles D.O."/>
            <person name="Alt D.P."/>
        </authorList>
    </citation>
    <scope>NUCLEOTIDE SEQUENCE [LARGE SCALE GENOMIC DNA]</scope>
    <source>
        <strain evidence="7">CL-84</strain>
    </source>
</reference>
<dbReference type="NCBIfam" id="NF033517">
    <property type="entry name" value="transpos_IS66"/>
    <property type="match status" value="1"/>
</dbReference>
<feature type="domain" description="Transposase IS66 zinc-finger binding" evidence="4">
    <location>
        <begin position="120"/>
        <end position="164"/>
    </location>
</feature>
<organism evidence="7 8">
    <name type="scientific">Cloacibacillus porcorum</name>
    <dbReference type="NCBI Taxonomy" id="1197717"/>
    <lineage>
        <taxon>Bacteria</taxon>
        <taxon>Thermotogati</taxon>
        <taxon>Synergistota</taxon>
        <taxon>Synergistia</taxon>
        <taxon>Synergistales</taxon>
        <taxon>Synergistaceae</taxon>
        <taxon>Cloacibacillus</taxon>
    </lineage>
</organism>
<dbReference type="PANTHER" id="PTHR33678:SF1">
    <property type="entry name" value="BLL1576 PROTEIN"/>
    <property type="match status" value="1"/>
</dbReference>
<dbReference type="AlphaFoldDB" id="A0A1B2I5R7"/>
<evidence type="ECO:0000256" key="2">
    <source>
        <dbReference type="SAM" id="MobiDB-lite"/>
    </source>
</evidence>
<feature type="coiled-coil region" evidence="1">
    <location>
        <begin position="1"/>
        <end position="35"/>
    </location>
</feature>
<feature type="region of interest" description="Disordered" evidence="2">
    <location>
        <begin position="88"/>
        <end position="107"/>
    </location>
</feature>
<dbReference type="InterPro" id="IPR024463">
    <property type="entry name" value="Transposase_TnpC_homeodom"/>
</dbReference>
<feature type="region of interest" description="Disordered" evidence="2">
    <location>
        <begin position="526"/>
        <end position="551"/>
    </location>
</feature>
<keyword evidence="1" id="KW-0175">Coiled coil</keyword>
<dbReference type="KEGG" id="cpor:BED41_09570"/>
<name>A0A1B2I5R7_9BACT</name>
<dbReference type="InterPro" id="IPR024474">
    <property type="entry name" value="Znf_dom_IS66"/>
</dbReference>
<dbReference type="InterPro" id="IPR052344">
    <property type="entry name" value="Transposase-related"/>
</dbReference>
<dbReference type="STRING" id="1197717.BED41_09570"/>
<evidence type="ECO:0000256" key="1">
    <source>
        <dbReference type="SAM" id="Coils"/>
    </source>
</evidence>
<dbReference type="InterPro" id="IPR004291">
    <property type="entry name" value="Transposase_IS66_central"/>
</dbReference>
<evidence type="ECO:0008006" key="9">
    <source>
        <dbReference type="Google" id="ProtNLM"/>
    </source>
</evidence>
<dbReference type="Pfam" id="PF13817">
    <property type="entry name" value="DDE_Tnp_IS66_C"/>
    <property type="match status" value="1"/>
</dbReference>
<dbReference type="PANTHER" id="PTHR33678">
    <property type="entry name" value="BLL1576 PROTEIN"/>
    <property type="match status" value="1"/>
</dbReference>
<feature type="domain" description="Transposase IS66 C-terminal" evidence="6">
    <location>
        <begin position="476"/>
        <end position="513"/>
    </location>
</feature>
<evidence type="ECO:0000259" key="6">
    <source>
        <dbReference type="Pfam" id="PF13817"/>
    </source>
</evidence>
<gene>
    <name evidence="7" type="ORF">BED41_09570</name>
</gene>